<dbReference type="PANTHER" id="PTHR47043">
    <property type="entry name" value="UDP-N-ACETYLGLUCOSAMINE TRANSFERASE SUBUNIT ALG13"/>
    <property type="match status" value="1"/>
</dbReference>
<dbReference type="OrthoDB" id="20273at2759"/>
<accession>A0A024S3I5</accession>
<evidence type="ECO:0000256" key="1">
    <source>
        <dbReference type="ARBA" id="ARBA00011198"/>
    </source>
</evidence>
<dbReference type="Gene3D" id="3.40.50.2000">
    <property type="entry name" value="Glycogen Phosphorylase B"/>
    <property type="match status" value="1"/>
</dbReference>
<keyword evidence="7" id="KW-0256">Endoplasmic reticulum</keyword>
<feature type="domain" description="Glycosyl transferase family 28 C-terminal" evidence="8">
    <location>
        <begin position="8"/>
        <end position="154"/>
    </location>
</feature>
<comment type="subcellular location">
    <subcellularLocation>
        <location evidence="7">Endoplasmic reticulum</location>
    </subcellularLocation>
</comment>
<protein>
    <recommendedName>
        <fullName evidence="3 7">UDP-N-acetylglucosamine transferase subunit ALG13</fullName>
        <ecNumber evidence="2 7">2.4.1.141</ecNumber>
    </recommendedName>
    <alternativeName>
        <fullName evidence="5 7">Asparagine-linked glycosylation protein 13</fullName>
    </alternativeName>
</protein>
<comment type="subunit">
    <text evidence="1 7">Heterodimer with ALG14 to form a functional enzyme.</text>
</comment>
<keyword evidence="7" id="KW-0328">Glycosyltransferase</keyword>
<dbReference type="GO" id="GO:0006488">
    <property type="term" value="P:dolichol-linked oligosaccharide biosynthetic process"/>
    <property type="evidence" value="ECO:0007669"/>
    <property type="project" value="TreeGrafter"/>
</dbReference>
<evidence type="ECO:0000256" key="4">
    <source>
        <dbReference type="ARBA" id="ARBA00024804"/>
    </source>
</evidence>
<evidence type="ECO:0000313" key="10">
    <source>
        <dbReference type="Proteomes" id="UP000024376"/>
    </source>
</evidence>
<evidence type="ECO:0000256" key="6">
    <source>
        <dbReference type="ARBA" id="ARBA00048184"/>
    </source>
</evidence>
<dbReference type="Pfam" id="PF04101">
    <property type="entry name" value="Glyco_tran_28_C"/>
    <property type="match status" value="1"/>
</dbReference>
<dbReference type="AlphaFoldDB" id="A0A024S3I5"/>
<reference evidence="10" key="1">
    <citation type="journal article" date="2013" name="Ind. Biotechnol.">
        <title>Comparative genomics analysis of Trichoderma reesei strains.</title>
        <authorList>
            <person name="Koike H."/>
            <person name="Aerts A."/>
            <person name="LaButti K."/>
            <person name="Grigoriev I.V."/>
            <person name="Baker S.E."/>
        </authorList>
    </citation>
    <scope>NUCLEOTIDE SEQUENCE [LARGE SCALE GENOMIC DNA]</scope>
    <source>
        <strain evidence="10">ATCC 56765 / BCRC 32924 / NRRL 11460 / Rut C-30</strain>
    </source>
</reference>
<keyword evidence="7 9" id="KW-0808">Transferase</keyword>
<dbReference type="InterPro" id="IPR052474">
    <property type="entry name" value="UDP-GlcNAc_transferase"/>
</dbReference>
<sequence length="207" mass="23170">MAQLQRHCLVTVGATVGFKQLTEQVLQPEFWEFLSAEGFTSLRIQCGPDISWASARLDSLRDRVPEGLEVHVFETTPNLMMDEMMLCKACSGLRRMGVVVSHAGTGTILDAWKVGLPVIVVPNETLLDNHQAEMAKHLAKEGYAITSTASYLDLQGAIHKADLLWQDNKSRWPPHTVKPQKAPGALRLWEMHPQEVEKEEDAQMIND</sequence>
<dbReference type="GO" id="GO:0043541">
    <property type="term" value="C:UDP-N-acetylglucosamine transferase complex"/>
    <property type="evidence" value="ECO:0007669"/>
    <property type="project" value="TreeGrafter"/>
</dbReference>
<dbReference type="SUPFAM" id="SSF53756">
    <property type="entry name" value="UDP-Glycosyltransferase/glycogen phosphorylase"/>
    <property type="match status" value="1"/>
</dbReference>
<evidence type="ECO:0000256" key="5">
    <source>
        <dbReference type="ARBA" id="ARBA00032061"/>
    </source>
</evidence>
<dbReference type="EMBL" id="KI911154">
    <property type="protein sequence ID" value="ETR99904.1"/>
    <property type="molecule type" value="Genomic_DNA"/>
</dbReference>
<organism evidence="9 10">
    <name type="scientific">Hypocrea jecorina (strain ATCC 56765 / BCRC 32924 / NRRL 11460 / Rut C-30)</name>
    <name type="common">Trichoderma reesei</name>
    <dbReference type="NCBI Taxonomy" id="1344414"/>
    <lineage>
        <taxon>Eukaryota</taxon>
        <taxon>Fungi</taxon>
        <taxon>Dikarya</taxon>
        <taxon>Ascomycota</taxon>
        <taxon>Pezizomycotina</taxon>
        <taxon>Sordariomycetes</taxon>
        <taxon>Hypocreomycetidae</taxon>
        <taxon>Hypocreales</taxon>
        <taxon>Hypocreaceae</taxon>
        <taxon>Trichoderma</taxon>
    </lineage>
</organism>
<dbReference type="InterPro" id="IPR007235">
    <property type="entry name" value="Glyco_trans_28_C"/>
</dbReference>
<evidence type="ECO:0000256" key="3">
    <source>
        <dbReference type="ARBA" id="ARBA00017468"/>
    </source>
</evidence>
<comment type="catalytic activity">
    <reaction evidence="6">
        <text>an N-acetyl-alpha-D-glucosaminyl-diphospho-di-trans,poly-cis-dolichol + UDP-N-acetyl-alpha-D-glucosamine = an N,N'-diacetylchitobiosyl-diphospho-di-trans,poly-cis-dolichol + UDP + H(+)</text>
        <dbReference type="Rhea" id="RHEA:23380"/>
        <dbReference type="Rhea" id="RHEA-COMP:19507"/>
        <dbReference type="Rhea" id="RHEA-COMP:19510"/>
        <dbReference type="ChEBI" id="CHEBI:15378"/>
        <dbReference type="ChEBI" id="CHEBI:57269"/>
        <dbReference type="ChEBI" id="CHEBI:57705"/>
        <dbReference type="ChEBI" id="CHEBI:58223"/>
        <dbReference type="ChEBI" id="CHEBI:58427"/>
        <dbReference type="EC" id="2.4.1.141"/>
    </reaction>
</comment>
<dbReference type="KEGG" id="trr:M419DRAFT_113240"/>
<dbReference type="PANTHER" id="PTHR47043:SF1">
    <property type="entry name" value="UDP-N-ACETYLGLUCOSAMINE TRANSFERASE SUBUNIT ALG13"/>
    <property type="match status" value="1"/>
</dbReference>
<evidence type="ECO:0000256" key="7">
    <source>
        <dbReference type="RuleBase" id="RU362128"/>
    </source>
</evidence>
<comment type="function">
    <text evidence="4 7">Involved in protein N-glycosylation. Essential for the second step of the dolichol-linked oligosaccharide pathway.</text>
</comment>
<evidence type="ECO:0000313" key="9">
    <source>
        <dbReference type="EMBL" id="ETR99904.1"/>
    </source>
</evidence>
<dbReference type="EC" id="2.4.1.141" evidence="2 7"/>
<dbReference type="Proteomes" id="UP000024376">
    <property type="component" value="Unassembled WGS sequence"/>
</dbReference>
<evidence type="ECO:0000256" key="2">
    <source>
        <dbReference type="ARBA" id="ARBA00012614"/>
    </source>
</evidence>
<name>A0A024S3I5_HYPJR</name>
<gene>
    <name evidence="7" type="primary">ALG13</name>
    <name evidence="9" type="ORF">M419DRAFT_113240</name>
</gene>
<dbReference type="GO" id="GO:0004577">
    <property type="term" value="F:N-acetylglucosaminyldiphosphodolichol N-acetylglucosaminyltransferase activity"/>
    <property type="evidence" value="ECO:0007669"/>
    <property type="project" value="UniProtKB-EC"/>
</dbReference>
<comment type="similarity">
    <text evidence="7">Belongs to the glycosyltransferase 28 family.</text>
</comment>
<dbReference type="HOGENOM" id="CLU_085408_2_1_1"/>
<proteinExistence type="inferred from homology"/>
<evidence type="ECO:0000259" key="8">
    <source>
        <dbReference type="Pfam" id="PF04101"/>
    </source>
</evidence>